<feature type="binding site" evidence="14">
    <location>
        <begin position="166"/>
        <end position="168"/>
    </location>
    <ligand>
        <name>ATP</name>
        <dbReference type="ChEBI" id="CHEBI:30616"/>
    </ligand>
</feature>
<keyword evidence="19" id="KW-1185">Reference proteome</keyword>
<dbReference type="InterPro" id="IPR011095">
    <property type="entry name" value="Dala_Dala_lig_C"/>
</dbReference>
<dbReference type="InterPro" id="IPR011127">
    <property type="entry name" value="Dala_Dala_lig_N"/>
</dbReference>
<feature type="binding site" evidence="14">
    <location>
        <begin position="298"/>
        <end position="299"/>
    </location>
    <ligand>
        <name>ATP</name>
        <dbReference type="ChEBI" id="CHEBI:30616"/>
    </ligand>
</feature>
<name>A0A1I7G1U6_9FIRM</name>
<dbReference type="PANTHER" id="PTHR23132:SF25">
    <property type="entry name" value="D-ALANINE--D-ALANINE LIGASE A"/>
    <property type="match status" value="1"/>
</dbReference>
<comment type="catalytic activity">
    <reaction evidence="12">
        <text>2 D-alanine + ATP = D-alanyl-D-alanine + ADP + phosphate + H(+)</text>
        <dbReference type="Rhea" id="RHEA:11224"/>
        <dbReference type="ChEBI" id="CHEBI:15378"/>
        <dbReference type="ChEBI" id="CHEBI:30616"/>
        <dbReference type="ChEBI" id="CHEBI:43474"/>
        <dbReference type="ChEBI" id="CHEBI:57416"/>
        <dbReference type="ChEBI" id="CHEBI:57822"/>
        <dbReference type="ChEBI" id="CHEBI:456216"/>
        <dbReference type="EC" id="6.3.2.4"/>
    </reaction>
</comment>
<dbReference type="GO" id="GO:0008716">
    <property type="term" value="F:D-alanine-D-alanine ligase activity"/>
    <property type="evidence" value="ECO:0007669"/>
    <property type="project" value="UniProtKB-UniRule"/>
</dbReference>
<dbReference type="PROSITE" id="PS50975">
    <property type="entry name" value="ATP_GRASP"/>
    <property type="match status" value="1"/>
</dbReference>
<dbReference type="GO" id="GO:0046872">
    <property type="term" value="F:metal ion binding"/>
    <property type="evidence" value="ECO:0007669"/>
    <property type="project" value="UniProtKB-KW"/>
</dbReference>
<evidence type="ECO:0000256" key="14">
    <source>
        <dbReference type="PIRSR" id="PIRSR039102-2"/>
    </source>
</evidence>
<dbReference type="NCBIfam" id="NF002528">
    <property type="entry name" value="PRK01966.1-4"/>
    <property type="match status" value="1"/>
</dbReference>
<evidence type="ECO:0000256" key="15">
    <source>
        <dbReference type="PIRSR" id="PIRSR039102-3"/>
    </source>
</evidence>
<keyword evidence="11 12" id="KW-0961">Cell wall biogenesis/degradation</keyword>
<dbReference type="Proteomes" id="UP000198817">
    <property type="component" value="Unassembled WGS sequence"/>
</dbReference>
<evidence type="ECO:0000256" key="13">
    <source>
        <dbReference type="PIRSR" id="PIRSR039102-1"/>
    </source>
</evidence>
<dbReference type="GO" id="GO:0009252">
    <property type="term" value="P:peptidoglycan biosynthetic process"/>
    <property type="evidence" value="ECO:0007669"/>
    <property type="project" value="UniProtKB-UniRule"/>
</dbReference>
<comment type="cofactor">
    <cofactor evidence="1">
        <name>Mn(2+)</name>
        <dbReference type="ChEBI" id="CHEBI:29035"/>
    </cofactor>
</comment>
<keyword evidence="5 14" id="KW-0547">Nucleotide-binding</keyword>
<evidence type="ECO:0000256" key="9">
    <source>
        <dbReference type="ARBA" id="ARBA00022984"/>
    </source>
</evidence>
<gene>
    <name evidence="12" type="primary">ddl</name>
    <name evidence="18" type="ORF">SAMN05216508_10498</name>
</gene>
<evidence type="ECO:0000256" key="3">
    <source>
        <dbReference type="ARBA" id="ARBA00022598"/>
    </source>
</evidence>
<comment type="cofactor">
    <cofactor evidence="15">
        <name>Mg(2+)</name>
        <dbReference type="ChEBI" id="CHEBI:18420"/>
    </cofactor>
    <cofactor evidence="15">
        <name>Mn(2+)</name>
        <dbReference type="ChEBI" id="CHEBI:29035"/>
    </cofactor>
    <text evidence="15">Binds 2 magnesium or manganese ions per subunit.</text>
</comment>
<dbReference type="GO" id="GO:0008360">
    <property type="term" value="P:regulation of cell shape"/>
    <property type="evidence" value="ECO:0007669"/>
    <property type="project" value="UniProtKB-KW"/>
</dbReference>
<dbReference type="Gene3D" id="3.30.470.20">
    <property type="entry name" value="ATP-grasp fold, B domain"/>
    <property type="match status" value="1"/>
</dbReference>
<dbReference type="PIRSF" id="PIRSF039102">
    <property type="entry name" value="Ddl/VanB"/>
    <property type="match status" value="1"/>
</dbReference>
<dbReference type="PROSITE" id="PS00843">
    <property type="entry name" value="DALA_DALA_LIGASE_1"/>
    <property type="match status" value="1"/>
</dbReference>
<dbReference type="HAMAP" id="MF_00047">
    <property type="entry name" value="Dala_Dala_lig"/>
    <property type="match status" value="1"/>
</dbReference>
<dbReference type="UniPathway" id="UPA00219"/>
<dbReference type="STRING" id="155865.SAMN05216515_10433"/>
<dbReference type="SUPFAM" id="SSF56059">
    <property type="entry name" value="Glutathione synthetase ATP-binding domain-like"/>
    <property type="match status" value="1"/>
</dbReference>
<feature type="active site" evidence="13">
    <location>
        <position position="15"/>
    </location>
</feature>
<feature type="binding site" evidence="14">
    <location>
        <position position="121"/>
    </location>
    <ligand>
        <name>ATP</name>
        <dbReference type="ChEBI" id="CHEBI:30616"/>
    </ligand>
</feature>
<feature type="binding site" evidence="14">
    <location>
        <begin position="204"/>
        <end position="211"/>
    </location>
    <ligand>
        <name>ATP</name>
        <dbReference type="ChEBI" id="CHEBI:30616"/>
    </ligand>
</feature>
<reference evidence="18 19" key="1">
    <citation type="submission" date="2016-10" db="EMBL/GenBank/DDBJ databases">
        <authorList>
            <person name="de Groot N.N."/>
        </authorList>
    </citation>
    <scope>NUCLEOTIDE SEQUENCE [LARGE SCALE GENOMIC DNA]</scope>
    <source>
        <strain evidence="18 19">KHGC13</strain>
    </source>
</reference>
<evidence type="ECO:0000256" key="11">
    <source>
        <dbReference type="ARBA" id="ARBA00023316"/>
    </source>
</evidence>
<evidence type="ECO:0000259" key="17">
    <source>
        <dbReference type="PROSITE" id="PS50975"/>
    </source>
</evidence>
<evidence type="ECO:0000256" key="12">
    <source>
        <dbReference type="HAMAP-Rule" id="MF_00047"/>
    </source>
</evidence>
<dbReference type="InterPro" id="IPR005905">
    <property type="entry name" value="D_ala_D_ala"/>
</dbReference>
<comment type="pathway">
    <text evidence="12">Cell wall biogenesis; peptidoglycan biosynthesis.</text>
</comment>
<protein>
    <recommendedName>
        <fullName evidence="12">D-alanine--D-alanine ligase</fullName>
        <ecNumber evidence="12">6.3.2.4</ecNumber>
    </recommendedName>
    <alternativeName>
        <fullName evidence="12">D-Ala-D-Ala ligase</fullName>
    </alternativeName>
    <alternativeName>
        <fullName evidence="12">D-alanylalanine synthetase</fullName>
    </alternativeName>
</protein>
<keyword evidence="12" id="KW-0963">Cytoplasm</keyword>
<evidence type="ECO:0000256" key="16">
    <source>
        <dbReference type="PROSITE-ProRule" id="PRU00409"/>
    </source>
</evidence>
<evidence type="ECO:0000256" key="5">
    <source>
        <dbReference type="ARBA" id="ARBA00022741"/>
    </source>
</evidence>
<keyword evidence="3 12" id="KW-0436">Ligase</keyword>
<feature type="binding site" evidence="15">
    <location>
        <position position="299"/>
    </location>
    <ligand>
        <name>Mg(2+)</name>
        <dbReference type="ChEBI" id="CHEBI:18420"/>
        <label>2</label>
    </ligand>
</feature>
<evidence type="ECO:0000313" key="19">
    <source>
        <dbReference type="Proteomes" id="UP000198817"/>
    </source>
</evidence>
<keyword evidence="6 16" id="KW-0067">ATP-binding</keyword>
<dbReference type="EMBL" id="FPBT01000004">
    <property type="protein sequence ID" value="SFU42399.1"/>
    <property type="molecule type" value="Genomic_DNA"/>
</dbReference>
<dbReference type="GO" id="GO:0005829">
    <property type="term" value="C:cytosol"/>
    <property type="evidence" value="ECO:0007669"/>
    <property type="project" value="TreeGrafter"/>
</dbReference>
<feature type="active site" evidence="13">
    <location>
        <position position="174"/>
    </location>
</feature>
<comment type="function">
    <text evidence="12">Cell wall formation.</text>
</comment>
<dbReference type="Gene3D" id="3.40.50.20">
    <property type="match status" value="1"/>
</dbReference>
<evidence type="ECO:0000256" key="1">
    <source>
        <dbReference type="ARBA" id="ARBA00001936"/>
    </source>
</evidence>
<feature type="binding site" evidence="15">
    <location>
        <position position="301"/>
    </location>
    <ligand>
        <name>Mg(2+)</name>
        <dbReference type="ChEBI" id="CHEBI:18420"/>
        <label>2</label>
    </ligand>
</feature>
<dbReference type="AlphaFoldDB" id="A0A1I7G1U6"/>
<sequence>MKDRIGIFFGGVSDEYEISLMSAGTVLRAIDRNQHEVVMIGITREGAFVHFTGDVSEIEQDTWQTHGEEIRVSDLGEMIDFGFPVIHGRYGEDGSIQGLLQILQIPYAGCGIMSSALNLDKVASKQVFEAAGLPVCGYEVTDRREIAEDTDGVVRRCERLGGYPLFVKPANTGSSIGISRVEGPEELPEALERAAVIDRRVIIEQGIHCRELEVGVIGNEEPRVSGAGEITSGNVFYDYEAKYTDGVGTNIYIPAPLTDEELAEVRELGRSAYIAADCQGFARVDMMKDLDTGKVYVNEINTIPGFTKYSMFPLLWKEAGVSLPQQIERIIALGYACRKKK</sequence>
<feature type="binding site" evidence="15">
    <location>
        <position position="285"/>
    </location>
    <ligand>
        <name>Mg(2+)</name>
        <dbReference type="ChEBI" id="CHEBI:18420"/>
        <label>1</label>
    </ligand>
</feature>
<evidence type="ECO:0000256" key="7">
    <source>
        <dbReference type="ARBA" id="ARBA00022842"/>
    </source>
</evidence>
<dbReference type="RefSeq" id="WP_173558812.1">
    <property type="nucleotide sequence ID" value="NZ_CADAOJ010000057.1"/>
</dbReference>
<keyword evidence="9 12" id="KW-0573">Peptidoglycan synthesis</keyword>
<comment type="similarity">
    <text evidence="2 12">Belongs to the D-alanine--D-alanine ligase family.</text>
</comment>
<keyword evidence="10 15" id="KW-0464">Manganese</keyword>
<dbReference type="Pfam" id="PF07478">
    <property type="entry name" value="Dala_Dala_lig_C"/>
    <property type="match status" value="1"/>
</dbReference>
<evidence type="ECO:0000256" key="10">
    <source>
        <dbReference type="ARBA" id="ARBA00023211"/>
    </source>
</evidence>
<dbReference type="NCBIfam" id="TIGR01205">
    <property type="entry name" value="D_ala_D_alaTIGR"/>
    <property type="match status" value="1"/>
</dbReference>
<keyword evidence="4 15" id="KW-0479">Metal-binding</keyword>
<dbReference type="Gene3D" id="3.30.1490.20">
    <property type="entry name" value="ATP-grasp fold, A domain"/>
    <property type="match status" value="1"/>
</dbReference>
<feature type="domain" description="ATP-grasp" evidence="17">
    <location>
        <begin position="125"/>
        <end position="332"/>
    </location>
</feature>
<dbReference type="InterPro" id="IPR011761">
    <property type="entry name" value="ATP-grasp"/>
</dbReference>
<feature type="binding site" evidence="14">
    <location>
        <begin position="174"/>
        <end position="175"/>
    </location>
    <ligand>
        <name>ATP</name>
        <dbReference type="ChEBI" id="CHEBI:30616"/>
    </ligand>
</feature>
<dbReference type="Pfam" id="PF01820">
    <property type="entry name" value="Dala_Dala_lig_N"/>
    <property type="match status" value="1"/>
</dbReference>
<dbReference type="InterPro" id="IPR013815">
    <property type="entry name" value="ATP_grasp_subdomain_1"/>
</dbReference>
<dbReference type="EC" id="6.3.2.4" evidence="12"/>
<evidence type="ECO:0000256" key="6">
    <source>
        <dbReference type="ARBA" id="ARBA00022840"/>
    </source>
</evidence>
<keyword evidence="8 12" id="KW-0133">Cell shape</keyword>
<dbReference type="GO" id="GO:0071555">
    <property type="term" value="P:cell wall organization"/>
    <property type="evidence" value="ECO:0007669"/>
    <property type="project" value="UniProtKB-KW"/>
</dbReference>
<feature type="active site" evidence="13">
    <location>
        <position position="310"/>
    </location>
</feature>
<dbReference type="SUPFAM" id="SSF52440">
    <property type="entry name" value="PreATP-grasp domain"/>
    <property type="match status" value="1"/>
</dbReference>
<evidence type="ECO:0000256" key="2">
    <source>
        <dbReference type="ARBA" id="ARBA00010871"/>
    </source>
</evidence>
<proteinExistence type="inferred from homology"/>
<evidence type="ECO:0000313" key="18">
    <source>
        <dbReference type="EMBL" id="SFU42399.1"/>
    </source>
</evidence>
<dbReference type="GO" id="GO:0005524">
    <property type="term" value="F:ATP binding"/>
    <property type="evidence" value="ECO:0007669"/>
    <property type="project" value="UniProtKB-UniRule"/>
</dbReference>
<keyword evidence="7 15" id="KW-0460">Magnesium</keyword>
<accession>A0A1I7G1U6</accession>
<evidence type="ECO:0000256" key="8">
    <source>
        <dbReference type="ARBA" id="ARBA00022960"/>
    </source>
</evidence>
<dbReference type="InterPro" id="IPR000291">
    <property type="entry name" value="D-Ala_lig_Van_CS"/>
</dbReference>
<organism evidence="18 19">
    <name type="scientific">Eubacterium pyruvativorans</name>
    <dbReference type="NCBI Taxonomy" id="155865"/>
    <lineage>
        <taxon>Bacteria</taxon>
        <taxon>Bacillati</taxon>
        <taxon>Bacillota</taxon>
        <taxon>Clostridia</taxon>
        <taxon>Eubacteriales</taxon>
        <taxon>Eubacteriaceae</taxon>
        <taxon>Eubacterium</taxon>
    </lineage>
</organism>
<comment type="subcellular location">
    <subcellularLocation>
        <location evidence="12">Cytoplasm</location>
    </subcellularLocation>
</comment>
<evidence type="ECO:0000256" key="4">
    <source>
        <dbReference type="ARBA" id="ARBA00022723"/>
    </source>
</evidence>
<dbReference type="InterPro" id="IPR016185">
    <property type="entry name" value="PreATP-grasp_dom_sf"/>
</dbReference>
<dbReference type="PANTHER" id="PTHR23132">
    <property type="entry name" value="D-ALANINE--D-ALANINE LIGASE"/>
    <property type="match status" value="1"/>
</dbReference>
<feature type="binding site" evidence="15">
    <location>
        <position position="299"/>
    </location>
    <ligand>
        <name>Mg(2+)</name>
        <dbReference type="ChEBI" id="CHEBI:18420"/>
        <label>1</label>
    </ligand>
</feature>
<dbReference type="PROSITE" id="PS00844">
    <property type="entry name" value="DALA_DALA_LIGASE_2"/>
    <property type="match status" value="1"/>
</dbReference>